<evidence type="ECO:0000313" key="5">
    <source>
        <dbReference type="Proteomes" id="UP000438429"/>
    </source>
</evidence>
<evidence type="ECO:0000313" key="4">
    <source>
        <dbReference type="Proteomes" id="UP000246464"/>
    </source>
</evidence>
<keyword evidence="4" id="KW-1185">Reference proteome</keyword>
<reference evidence="2 4" key="1">
    <citation type="submission" date="2017-12" db="EMBL/GenBank/DDBJ databases">
        <title>Integrating genomic resources of turbot (Scophthalmus maximus) in depth evaluation of genetic and physical mapping variation across individuals.</title>
        <authorList>
            <person name="Martinez P."/>
        </authorList>
    </citation>
    <scope>NUCLEOTIDE SEQUENCE [LARGE SCALE GENOMIC DNA]</scope>
</reference>
<name>A0A2U9B6E7_SCOMX</name>
<organism evidence="2 4">
    <name type="scientific">Scophthalmus maximus</name>
    <name type="common">Turbot</name>
    <name type="synonym">Psetta maxima</name>
    <dbReference type="NCBI Taxonomy" id="52904"/>
    <lineage>
        <taxon>Eukaryota</taxon>
        <taxon>Metazoa</taxon>
        <taxon>Chordata</taxon>
        <taxon>Craniata</taxon>
        <taxon>Vertebrata</taxon>
        <taxon>Euteleostomi</taxon>
        <taxon>Actinopterygii</taxon>
        <taxon>Neopterygii</taxon>
        <taxon>Teleostei</taxon>
        <taxon>Neoteleostei</taxon>
        <taxon>Acanthomorphata</taxon>
        <taxon>Carangaria</taxon>
        <taxon>Pleuronectiformes</taxon>
        <taxon>Pleuronectoidei</taxon>
        <taxon>Scophthalmidae</taxon>
        <taxon>Scophthalmus</taxon>
    </lineage>
</organism>
<feature type="compositionally biased region" description="Basic and acidic residues" evidence="1">
    <location>
        <begin position="106"/>
        <end position="118"/>
    </location>
</feature>
<dbReference type="AlphaFoldDB" id="A0A2U9B6E7"/>
<protein>
    <submittedName>
        <fullName evidence="2">Uncharacterized protein</fullName>
    </submittedName>
</protein>
<evidence type="ECO:0000313" key="2">
    <source>
        <dbReference type="EMBL" id="AWO99415.1"/>
    </source>
</evidence>
<accession>A0A2U9B6E7</accession>
<dbReference type="EMBL" id="VEVO01000015">
    <property type="protein sequence ID" value="KAF0030850.1"/>
    <property type="molecule type" value="Genomic_DNA"/>
</dbReference>
<dbReference type="EMBL" id="CP026245">
    <property type="protein sequence ID" value="AWO99415.1"/>
    <property type="molecule type" value="Genomic_DNA"/>
</dbReference>
<proteinExistence type="predicted"/>
<evidence type="ECO:0000313" key="3">
    <source>
        <dbReference type="EMBL" id="KAF0030850.1"/>
    </source>
</evidence>
<feature type="region of interest" description="Disordered" evidence="1">
    <location>
        <begin position="74"/>
        <end position="120"/>
    </location>
</feature>
<reference evidence="3 5" key="2">
    <citation type="submission" date="2019-06" db="EMBL/GenBank/DDBJ databases">
        <title>Draft genomes of female and male turbot (Scophthalmus maximus).</title>
        <authorList>
            <person name="Xu H."/>
            <person name="Xu X.-W."/>
            <person name="Shao C."/>
            <person name="Chen S."/>
        </authorList>
    </citation>
    <scope>NUCLEOTIDE SEQUENCE [LARGE SCALE GENOMIC DNA]</scope>
    <source>
        <strain evidence="3">Ysfricsl-2016a</strain>
        <tissue evidence="3">Blood</tissue>
    </source>
</reference>
<dbReference type="Proteomes" id="UP000246464">
    <property type="component" value="Chromosome 3"/>
</dbReference>
<sequence>MLQQVLDSNGRCSRSAYVTASLTKLTGQRGQTRDCDSARPTKHIFPSDSPPLFHSFSISHANLSFDSSSLPPALTHFPPRPLQPSVRPSAVAGVDPQPTSGCGNKDVVREERPGETSKNHCTTVSSSFFRGFWERSQHTNHTNASTRV</sequence>
<gene>
    <name evidence="3" type="ORF">F2P81_017581</name>
    <name evidence="2" type="ORF">SMAX5B_000671</name>
</gene>
<dbReference type="Proteomes" id="UP000438429">
    <property type="component" value="Unassembled WGS sequence"/>
</dbReference>
<evidence type="ECO:0000256" key="1">
    <source>
        <dbReference type="SAM" id="MobiDB-lite"/>
    </source>
</evidence>